<organism evidence="1 2">
    <name type="scientific">Solanum verrucosum</name>
    <dbReference type="NCBI Taxonomy" id="315347"/>
    <lineage>
        <taxon>Eukaryota</taxon>
        <taxon>Viridiplantae</taxon>
        <taxon>Streptophyta</taxon>
        <taxon>Embryophyta</taxon>
        <taxon>Tracheophyta</taxon>
        <taxon>Spermatophyta</taxon>
        <taxon>Magnoliopsida</taxon>
        <taxon>eudicotyledons</taxon>
        <taxon>Gunneridae</taxon>
        <taxon>Pentapetalae</taxon>
        <taxon>asterids</taxon>
        <taxon>lamiids</taxon>
        <taxon>Solanales</taxon>
        <taxon>Solanaceae</taxon>
        <taxon>Solanoideae</taxon>
        <taxon>Solaneae</taxon>
        <taxon>Solanum</taxon>
    </lineage>
</organism>
<keyword evidence="2" id="KW-1185">Reference proteome</keyword>
<accession>A0AAF0ZR32</accession>
<evidence type="ECO:0000313" key="1">
    <source>
        <dbReference type="EMBL" id="WMV46713.1"/>
    </source>
</evidence>
<dbReference type="EMBL" id="CP133620">
    <property type="protein sequence ID" value="WMV46713.1"/>
    <property type="molecule type" value="Genomic_DNA"/>
</dbReference>
<proteinExistence type="predicted"/>
<sequence length="93" mass="10132">MVADAFSRLSMASVVHVEDGKKDLVCDAHRLAWLGVHLDECNEGGMIVQNGSKSSLVSNVKAKQDLDPIMVYLKKLVSKNDIEAFSQWGDGAL</sequence>
<gene>
    <name evidence="1" type="ORF">MTR67_040098</name>
</gene>
<evidence type="ECO:0000313" key="2">
    <source>
        <dbReference type="Proteomes" id="UP001234989"/>
    </source>
</evidence>
<dbReference type="Proteomes" id="UP001234989">
    <property type="component" value="Chromosome 9"/>
</dbReference>
<reference evidence="1" key="1">
    <citation type="submission" date="2023-08" db="EMBL/GenBank/DDBJ databases">
        <title>A de novo genome assembly of Solanum verrucosum Schlechtendal, a Mexican diploid species geographically isolated from the other diploid A-genome species in potato relatives.</title>
        <authorList>
            <person name="Hosaka K."/>
        </authorList>
    </citation>
    <scope>NUCLEOTIDE SEQUENCE</scope>
    <source>
        <tissue evidence="1">Young leaves</tissue>
    </source>
</reference>
<name>A0AAF0ZR32_SOLVR</name>
<dbReference type="AlphaFoldDB" id="A0AAF0ZR32"/>
<protein>
    <submittedName>
        <fullName evidence="1">Uncharacterized protein</fullName>
    </submittedName>
</protein>